<dbReference type="Gene3D" id="3.30.450.20">
    <property type="entry name" value="PAS domain"/>
    <property type="match status" value="1"/>
</dbReference>
<comment type="catalytic activity">
    <reaction evidence="1">
        <text>ATP + protein L-histidine = ADP + protein N-phospho-L-histidine.</text>
        <dbReference type="EC" id="2.7.13.3"/>
    </reaction>
</comment>
<evidence type="ECO:0000256" key="15">
    <source>
        <dbReference type="ARBA" id="ARBA00023012"/>
    </source>
</evidence>
<keyword evidence="6" id="KW-1003">Cell membrane</keyword>
<evidence type="ECO:0000256" key="7">
    <source>
        <dbReference type="ARBA" id="ARBA00022553"/>
    </source>
</evidence>
<keyword evidence="21" id="KW-1185">Reference proteome</keyword>
<dbReference type="InterPro" id="IPR021766">
    <property type="entry name" value="PhoR_N"/>
</dbReference>
<keyword evidence="8" id="KW-0592">Phosphate transport</keyword>
<organism evidence="20 21">
    <name type="scientific">Pseudohaliea rubra DSM 19751</name>
    <dbReference type="NCBI Taxonomy" id="1265313"/>
    <lineage>
        <taxon>Bacteria</taxon>
        <taxon>Pseudomonadati</taxon>
        <taxon>Pseudomonadota</taxon>
        <taxon>Gammaproteobacteria</taxon>
        <taxon>Cellvibrionales</taxon>
        <taxon>Halieaceae</taxon>
        <taxon>Pseudohaliea</taxon>
    </lineage>
</organism>
<dbReference type="InterPro" id="IPR003661">
    <property type="entry name" value="HisK_dim/P_dom"/>
</dbReference>
<dbReference type="GO" id="GO:0000155">
    <property type="term" value="F:phosphorelay sensor kinase activity"/>
    <property type="evidence" value="ECO:0007669"/>
    <property type="project" value="InterPro"/>
</dbReference>
<accession>A0A095VPM4</accession>
<evidence type="ECO:0000256" key="12">
    <source>
        <dbReference type="ARBA" id="ARBA00022777"/>
    </source>
</evidence>
<evidence type="ECO:0000256" key="9">
    <source>
        <dbReference type="ARBA" id="ARBA00022679"/>
    </source>
</evidence>
<comment type="caution">
    <text evidence="20">The sequence shown here is derived from an EMBL/GenBank/DDBJ whole genome shotgun (WGS) entry which is preliminary data.</text>
</comment>
<evidence type="ECO:0000256" key="10">
    <source>
        <dbReference type="ARBA" id="ARBA00022692"/>
    </source>
</evidence>
<dbReference type="SMART" id="SM00388">
    <property type="entry name" value="HisKA"/>
    <property type="match status" value="1"/>
</dbReference>
<dbReference type="InterPro" id="IPR000014">
    <property type="entry name" value="PAS"/>
</dbReference>
<dbReference type="Pfam" id="PF00512">
    <property type="entry name" value="HisKA"/>
    <property type="match status" value="1"/>
</dbReference>
<comment type="subcellular location">
    <subcellularLocation>
        <location evidence="2">Cell membrane</location>
    </subcellularLocation>
</comment>
<keyword evidence="5" id="KW-0813">Transport</keyword>
<dbReference type="InterPro" id="IPR035965">
    <property type="entry name" value="PAS-like_dom_sf"/>
</dbReference>
<dbReference type="Pfam" id="PF13188">
    <property type="entry name" value="PAS_8"/>
    <property type="match status" value="1"/>
</dbReference>
<evidence type="ECO:0000256" key="5">
    <source>
        <dbReference type="ARBA" id="ARBA00022448"/>
    </source>
</evidence>
<dbReference type="FunFam" id="1.10.287.130:FF:000001">
    <property type="entry name" value="Two-component sensor histidine kinase"/>
    <property type="match status" value="1"/>
</dbReference>
<dbReference type="AlphaFoldDB" id="A0A095VPM4"/>
<keyword evidence="12" id="KW-0418">Kinase</keyword>
<keyword evidence="13" id="KW-0067">ATP-binding</keyword>
<evidence type="ECO:0000259" key="19">
    <source>
        <dbReference type="PROSITE" id="PS50109"/>
    </source>
</evidence>
<dbReference type="SUPFAM" id="SSF47384">
    <property type="entry name" value="Homodimeric domain of signal transducing histidine kinase"/>
    <property type="match status" value="1"/>
</dbReference>
<dbReference type="PROSITE" id="PS50109">
    <property type="entry name" value="HIS_KIN"/>
    <property type="match status" value="1"/>
</dbReference>
<name>A0A095VPM4_9GAMM</name>
<reference evidence="20 21" key="1">
    <citation type="journal article" date="2014" name="Genome Announc.">
        <title>Genome Sequence of Gammaproteobacterial Pseudohaliea rubra Type Strain DSM 19751, Isolated from Coastal Seawater of the Mediterranean Sea.</title>
        <authorList>
            <person name="Spring S."/>
            <person name="Fiebig A."/>
            <person name="Riedel T."/>
            <person name="Goker M."/>
            <person name="Klenk H.P."/>
        </authorList>
    </citation>
    <scope>NUCLEOTIDE SEQUENCE [LARGE SCALE GENOMIC DNA]</scope>
    <source>
        <strain evidence="20 21">DSM 19751</strain>
    </source>
</reference>
<dbReference type="PATRIC" id="fig|1265313.6.peg.1780"/>
<dbReference type="GO" id="GO:0006817">
    <property type="term" value="P:phosphate ion transport"/>
    <property type="evidence" value="ECO:0007669"/>
    <property type="project" value="UniProtKB-KW"/>
</dbReference>
<evidence type="ECO:0000256" key="2">
    <source>
        <dbReference type="ARBA" id="ARBA00004236"/>
    </source>
</evidence>
<dbReference type="SMART" id="SM00091">
    <property type="entry name" value="PAS"/>
    <property type="match status" value="1"/>
</dbReference>
<evidence type="ECO:0000256" key="18">
    <source>
        <dbReference type="SAM" id="Phobius"/>
    </source>
</evidence>
<keyword evidence="7" id="KW-0597">Phosphoprotein</keyword>
<evidence type="ECO:0000256" key="16">
    <source>
        <dbReference type="ARBA" id="ARBA00023136"/>
    </source>
</evidence>
<dbReference type="Proteomes" id="UP000029640">
    <property type="component" value="Unassembled WGS sequence"/>
</dbReference>
<keyword evidence="11" id="KW-0547">Nucleotide-binding</keyword>
<evidence type="ECO:0000256" key="14">
    <source>
        <dbReference type="ARBA" id="ARBA00022989"/>
    </source>
</evidence>
<evidence type="ECO:0000256" key="6">
    <source>
        <dbReference type="ARBA" id="ARBA00022475"/>
    </source>
</evidence>
<keyword evidence="9 20" id="KW-0808">Transferase</keyword>
<keyword evidence="16 18" id="KW-0472">Membrane</keyword>
<dbReference type="CDD" id="cd00130">
    <property type="entry name" value="PAS"/>
    <property type="match status" value="1"/>
</dbReference>
<evidence type="ECO:0000256" key="17">
    <source>
        <dbReference type="ARBA" id="ARBA00025207"/>
    </source>
</evidence>
<dbReference type="InterPro" id="IPR036097">
    <property type="entry name" value="HisK_dim/P_sf"/>
</dbReference>
<dbReference type="EMBL" id="AUVB01000054">
    <property type="protein sequence ID" value="KGE03422.1"/>
    <property type="molecule type" value="Genomic_DNA"/>
</dbReference>
<gene>
    <name evidence="20" type="ORF">HRUBRA_01801</name>
</gene>
<evidence type="ECO:0000313" key="21">
    <source>
        <dbReference type="Proteomes" id="UP000029640"/>
    </source>
</evidence>
<keyword evidence="14 18" id="KW-1133">Transmembrane helix</keyword>
<comment type="function">
    <text evidence="17">Member of the two-component regulatory system PhoR/PhoB involved in the phosphate regulon genes expression. PhoR may function as a membrane-associated protein kinase that phosphorylates PhoB in response to environmental signals.</text>
</comment>
<evidence type="ECO:0000256" key="4">
    <source>
        <dbReference type="ARBA" id="ARBA00019665"/>
    </source>
</evidence>
<dbReference type="Pfam" id="PF11808">
    <property type="entry name" value="PhoR"/>
    <property type="match status" value="1"/>
</dbReference>
<dbReference type="Gene3D" id="3.30.565.10">
    <property type="entry name" value="Histidine kinase-like ATPase, C-terminal domain"/>
    <property type="match status" value="1"/>
</dbReference>
<feature type="transmembrane region" description="Helical" evidence="18">
    <location>
        <begin position="24"/>
        <end position="41"/>
    </location>
</feature>
<evidence type="ECO:0000256" key="13">
    <source>
        <dbReference type="ARBA" id="ARBA00022840"/>
    </source>
</evidence>
<dbReference type="STRING" id="1265313.HRUBRA_01801"/>
<dbReference type="PANTHER" id="PTHR45453:SF1">
    <property type="entry name" value="PHOSPHATE REGULON SENSOR PROTEIN PHOR"/>
    <property type="match status" value="1"/>
</dbReference>
<dbReference type="InterPro" id="IPR014310">
    <property type="entry name" value="Sig_transdc_His_kinase_PhoR"/>
</dbReference>
<dbReference type="PANTHER" id="PTHR45453">
    <property type="entry name" value="PHOSPHATE REGULON SENSOR PROTEIN PHOR"/>
    <property type="match status" value="1"/>
</dbReference>
<keyword evidence="10 18" id="KW-0812">Transmembrane</keyword>
<protein>
    <recommendedName>
        <fullName evidence="4">Phosphate regulon sensor protein PhoR</fullName>
        <ecNumber evidence="3">2.7.13.3</ecNumber>
    </recommendedName>
</protein>
<dbReference type="Pfam" id="PF02518">
    <property type="entry name" value="HATPase_c"/>
    <property type="match status" value="1"/>
</dbReference>
<dbReference type="EC" id="2.7.13.3" evidence="3"/>
<dbReference type="Gene3D" id="1.10.287.130">
    <property type="match status" value="1"/>
</dbReference>
<evidence type="ECO:0000256" key="11">
    <source>
        <dbReference type="ARBA" id="ARBA00022741"/>
    </source>
</evidence>
<dbReference type="eggNOG" id="COG5002">
    <property type="taxonomic scope" value="Bacteria"/>
</dbReference>
<feature type="domain" description="Histidine kinase" evidence="19">
    <location>
        <begin position="201"/>
        <end position="414"/>
    </location>
</feature>
<dbReference type="PRINTS" id="PR00344">
    <property type="entry name" value="BCTRLSENSOR"/>
</dbReference>
<sequence length="414" mass="47277">MRKLLLVLAASAVAGWLFGYPLAMLTVGLAAVSLVWLYQIWRMRRWLEDPEQTPPESFGIWGVVYDTIYRLQRENREARSRLQSTVDYLQSSFASMRDGVVILTQAGAIEWCNEAARTLLGLEYPRDRGQLILNLVRLPEFHEYFVGGDFSRSLQVGLKGGRQRYLQMEITTFADGDFLLFVRDVTRMLQLEQQRRDFVGNVSHELRTPLTVFKGYLETLMAAGDRFDPRFHKPLEQMELQARRMENLLDDLLWLSRIESVRSEKKTERVDIAGLVEELRDELAHSHPERVVALRLDTRDGVAGDYRELHSAISNLVLNALKYSPDDKPVLVHWRREGEELLLSVVDQGPGIEEQHLPRLTERFYRVDESRSSATGGTGLGLAIVKHVAASHRAELRIDSEPGEGSAFTLAFPD</sequence>
<keyword evidence="15" id="KW-0902">Two-component regulatory system</keyword>
<dbReference type="SUPFAM" id="SSF55785">
    <property type="entry name" value="PYP-like sensor domain (PAS domain)"/>
    <property type="match status" value="1"/>
</dbReference>
<dbReference type="FunFam" id="3.30.565.10:FF:000006">
    <property type="entry name" value="Sensor histidine kinase WalK"/>
    <property type="match status" value="1"/>
</dbReference>
<dbReference type="GO" id="GO:0005524">
    <property type="term" value="F:ATP binding"/>
    <property type="evidence" value="ECO:0007669"/>
    <property type="project" value="UniProtKB-KW"/>
</dbReference>
<dbReference type="SUPFAM" id="SSF55874">
    <property type="entry name" value="ATPase domain of HSP90 chaperone/DNA topoisomerase II/histidine kinase"/>
    <property type="match status" value="1"/>
</dbReference>
<evidence type="ECO:0000256" key="8">
    <source>
        <dbReference type="ARBA" id="ARBA00022592"/>
    </source>
</evidence>
<dbReference type="GO" id="GO:0004721">
    <property type="term" value="F:phosphoprotein phosphatase activity"/>
    <property type="evidence" value="ECO:0007669"/>
    <property type="project" value="InterPro"/>
</dbReference>
<dbReference type="InterPro" id="IPR050351">
    <property type="entry name" value="BphY/WalK/GraS-like"/>
</dbReference>
<dbReference type="GO" id="GO:0005886">
    <property type="term" value="C:plasma membrane"/>
    <property type="evidence" value="ECO:0007669"/>
    <property type="project" value="UniProtKB-SubCell"/>
</dbReference>
<dbReference type="CDD" id="cd00082">
    <property type="entry name" value="HisKA"/>
    <property type="match status" value="1"/>
</dbReference>
<evidence type="ECO:0000313" key="20">
    <source>
        <dbReference type="EMBL" id="KGE03422.1"/>
    </source>
</evidence>
<dbReference type="InterPro" id="IPR003594">
    <property type="entry name" value="HATPase_dom"/>
</dbReference>
<proteinExistence type="predicted"/>
<evidence type="ECO:0000256" key="3">
    <source>
        <dbReference type="ARBA" id="ARBA00012438"/>
    </source>
</evidence>
<dbReference type="HOGENOM" id="CLU_000445_89_2_6"/>
<dbReference type="SMART" id="SM00387">
    <property type="entry name" value="HATPase_c"/>
    <property type="match status" value="1"/>
</dbReference>
<dbReference type="NCBIfam" id="TIGR02966">
    <property type="entry name" value="phoR_proteo"/>
    <property type="match status" value="1"/>
</dbReference>
<dbReference type="InterPro" id="IPR036890">
    <property type="entry name" value="HATPase_C_sf"/>
</dbReference>
<dbReference type="InterPro" id="IPR004358">
    <property type="entry name" value="Sig_transdc_His_kin-like_C"/>
</dbReference>
<evidence type="ECO:0000256" key="1">
    <source>
        <dbReference type="ARBA" id="ARBA00000085"/>
    </source>
</evidence>
<dbReference type="GO" id="GO:0016036">
    <property type="term" value="P:cellular response to phosphate starvation"/>
    <property type="evidence" value="ECO:0007669"/>
    <property type="project" value="TreeGrafter"/>
</dbReference>
<dbReference type="InterPro" id="IPR005467">
    <property type="entry name" value="His_kinase_dom"/>
</dbReference>